<accession>A0AAV0VI45</accession>
<dbReference type="InterPro" id="IPR057191">
    <property type="entry name" value="DUF7869"/>
</dbReference>
<proteinExistence type="predicted"/>
<name>A0AAV0VI45_9HEMI</name>
<protein>
    <recommendedName>
        <fullName evidence="1">DUF7869 domain-containing protein</fullName>
    </recommendedName>
</protein>
<reference evidence="2 3" key="1">
    <citation type="submission" date="2023-01" db="EMBL/GenBank/DDBJ databases">
        <authorList>
            <person name="Whitehead M."/>
        </authorList>
    </citation>
    <scope>NUCLEOTIDE SEQUENCE [LARGE SCALE GENOMIC DNA]</scope>
</reference>
<gene>
    <name evidence="2" type="ORF">MEUPH1_LOCUS1123</name>
</gene>
<dbReference type="Pfam" id="PF25273">
    <property type="entry name" value="DUF7869"/>
    <property type="match status" value="1"/>
</dbReference>
<keyword evidence="3" id="KW-1185">Reference proteome</keyword>
<comment type="caution">
    <text evidence="2">The sequence shown here is derived from an EMBL/GenBank/DDBJ whole genome shotgun (WGS) entry which is preliminary data.</text>
</comment>
<dbReference type="PANTHER" id="PTHR10773">
    <property type="entry name" value="DNA-DIRECTED RNA POLYMERASES I, II, AND III SUBUNIT RPABC2"/>
    <property type="match status" value="1"/>
</dbReference>
<feature type="domain" description="DUF7869" evidence="1">
    <location>
        <begin position="305"/>
        <end position="412"/>
    </location>
</feature>
<sequence length="544" mass="63506">MKPRCSSKKCINSRYCQQFNEEMRNDIFKTYWSATWEEKNTYVISMVTFTSRKRDTTGLGNESRRSNTFSYFLKHSSSERLQVCKIMFLNTLGLNEWMVQNWTKQAIHGLPGKIKNGKIQESCSIVEISPRQKKSLAVRINHLKNWFSTLPKMPSHYCRSKTDRLYLEGPFYCKQEIMDAYKLKCVEDSLVPLSNCYLSNFMIENKLSIYLPRKDKCDFCTSFNIGEVNENDYAEHIAHKDRAREEKEKDTKLAKEKKSCTVLTIDCQAVKLCPVLQTSALYYSMKLKVHNITIYNNATADCQNYWWHEGNGELEASVFVSIVIKHLEKYCLNEKKPIIIYSDECGYQNRNVIMANALLHFAVKHQVTIEQKYLVKGHTQMQCDSVHSLIERKLKGQDIHLPSDYIRITKAARKTPSQLGATLLNYDFFLNFKTHQTYASIRPGRTKGDPEVKDIRCLLYDPTTKRIMYKLIFDEPYDDIPVGRKPVLMQNEIKYENLYKKPLSITLSKYQDLQKLKQFLPADTHSFYDSLEHASSFKTKKGKI</sequence>
<organism evidence="2 3">
    <name type="scientific">Macrosiphum euphorbiae</name>
    <name type="common">potato aphid</name>
    <dbReference type="NCBI Taxonomy" id="13131"/>
    <lineage>
        <taxon>Eukaryota</taxon>
        <taxon>Metazoa</taxon>
        <taxon>Ecdysozoa</taxon>
        <taxon>Arthropoda</taxon>
        <taxon>Hexapoda</taxon>
        <taxon>Insecta</taxon>
        <taxon>Pterygota</taxon>
        <taxon>Neoptera</taxon>
        <taxon>Paraneoptera</taxon>
        <taxon>Hemiptera</taxon>
        <taxon>Sternorrhyncha</taxon>
        <taxon>Aphidomorpha</taxon>
        <taxon>Aphidoidea</taxon>
        <taxon>Aphididae</taxon>
        <taxon>Macrosiphini</taxon>
        <taxon>Macrosiphum</taxon>
    </lineage>
</organism>
<dbReference type="EMBL" id="CARXXK010000001">
    <property type="protein sequence ID" value="CAI6343928.1"/>
    <property type="molecule type" value="Genomic_DNA"/>
</dbReference>
<evidence type="ECO:0000313" key="2">
    <source>
        <dbReference type="EMBL" id="CAI6343928.1"/>
    </source>
</evidence>
<dbReference type="PANTHER" id="PTHR10773:SF19">
    <property type="match status" value="1"/>
</dbReference>
<dbReference type="Proteomes" id="UP001160148">
    <property type="component" value="Unassembled WGS sequence"/>
</dbReference>
<evidence type="ECO:0000259" key="1">
    <source>
        <dbReference type="Pfam" id="PF25273"/>
    </source>
</evidence>
<evidence type="ECO:0000313" key="3">
    <source>
        <dbReference type="Proteomes" id="UP001160148"/>
    </source>
</evidence>
<dbReference type="AlphaFoldDB" id="A0AAV0VI45"/>